<proteinExistence type="predicted"/>
<feature type="region of interest" description="Disordered" evidence="6">
    <location>
        <begin position="264"/>
        <end position="283"/>
    </location>
</feature>
<keyword evidence="4" id="KW-0067">ATP-binding</keyword>
<dbReference type="PROSITE" id="PS50082">
    <property type="entry name" value="WD_REPEATS_2"/>
    <property type="match status" value="5"/>
</dbReference>
<evidence type="ECO:0000259" key="7">
    <source>
        <dbReference type="PROSITE" id="PS50011"/>
    </source>
</evidence>
<gene>
    <name evidence="8" type="ORF">PZE19_23055</name>
</gene>
<dbReference type="PANTHER" id="PTHR43289">
    <property type="entry name" value="MITOGEN-ACTIVATED PROTEIN KINASE KINASE KINASE 20-RELATED"/>
    <property type="match status" value="1"/>
</dbReference>
<feature type="repeat" description="WD" evidence="5">
    <location>
        <begin position="758"/>
        <end position="791"/>
    </location>
</feature>
<dbReference type="SUPFAM" id="SSF50978">
    <property type="entry name" value="WD40 repeat-like"/>
    <property type="match status" value="1"/>
</dbReference>
<keyword evidence="1 8" id="KW-0808">Transferase</keyword>
<dbReference type="InterPro" id="IPR008271">
    <property type="entry name" value="Ser/Thr_kinase_AS"/>
</dbReference>
<feature type="repeat" description="WD" evidence="5">
    <location>
        <begin position="634"/>
        <end position="675"/>
    </location>
</feature>
<dbReference type="GO" id="GO:0004674">
    <property type="term" value="F:protein serine/threonine kinase activity"/>
    <property type="evidence" value="ECO:0007669"/>
    <property type="project" value="UniProtKB-KW"/>
</dbReference>
<dbReference type="Pfam" id="PF00069">
    <property type="entry name" value="Pkinase"/>
    <property type="match status" value="1"/>
</dbReference>
<feature type="repeat" description="WD" evidence="5">
    <location>
        <begin position="719"/>
        <end position="757"/>
    </location>
</feature>
<dbReference type="SUPFAM" id="SSF56112">
    <property type="entry name" value="Protein kinase-like (PK-like)"/>
    <property type="match status" value="1"/>
</dbReference>
<evidence type="ECO:0000256" key="4">
    <source>
        <dbReference type="ARBA" id="ARBA00022840"/>
    </source>
</evidence>
<dbReference type="InterPro" id="IPR036322">
    <property type="entry name" value="WD40_repeat_dom_sf"/>
</dbReference>
<dbReference type="EC" id="2.7.11.1" evidence="8"/>
<feature type="region of interest" description="Disordered" evidence="6">
    <location>
        <begin position="62"/>
        <end position="101"/>
    </location>
</feature>
<dbReference type="PANTHER" id="PTHR43289:SF6">
    <property type="entry name" value="SERINE_THREONINE-PROTEIN KINASE NEKL-3"/>
    <property type="match status" value="1"/>
</dbReference>
<dbReference type="InterPro" id="IPR001680">
    <property type="entry name" value="WD40_rpt"/>
</dbReference>
<evidence type="ECO:0000256" key="5">
    <source>
        <dbReference type="PROSITE-ProRule" id="PRU00221"/>
    </source>
</evidence>
<dbReference type="Pfam" id="PF00400">
    <property type="entry name" value="WD40"/>
    <property type="match status" value="5"/>
</dbReference>
<keyword evidence="8" id="KW-0723">Serine/threonine-protein kinase</keyword>
<dbReference type="PROSITE" id="PS50011">
    <property type="entry name" value="PROTEIN_KINASE_DOM"/>
    <property type="match status" value="1"/>
</dbReference>
<dbReference type="InterPro" id="IPR011009">
    <property type="entry name" value="Kinase-like_dom_sf"/>
</dbReference>
<dbReference type="InterPro" id="IPR000719">
    <property type="entry name" value="Prot_kinase_dom"/>
</dbReference>
<protein>
    <submittedName>
        <fullName evidence="8">Serine/threonine protein kinase</fullName>
        <ecNumber evidence="8">2.7.11.1</ecNumber>
    </submittedName>
</protein>
<dbReference type="SMART" id="SM00320">
    <property type="entry name" value="WD40"/>
    <property type="match status" value="6"/>
</dbReference>
<name>A0ABT6FGF2_9BACT</name>
<keyword evidence="3 8" id="KW-0418">Kinase</keyword>
<dbReference type="Gene3D" id="1.10.510.10">
    <property type="entry name" value="Transferase(Phosphotransferase) domain 1"/>
    <property type="match status" value="1"/>
</dbReference>
<accession>A0ABT6FGF2</accession>
<dbReference type="InterPro" id="IPR015943">
    <property type="entry name" value="WD40/YVTN_repeat-like_dom_sf"/>
</dbReference>
<feature type="repeat" description="WD" evidence="5">
    <location>
        <begin position="513"/>
        <end position="545"/>
    </location>
</feature>
<evidence type="ECO:0000313" key="8">
    <source>
        <dbReference type="EMBL" id="MDG3006657.1"/>
    </source>
</evidence>
<dbReference type="RefSeq" id="WP_277862950.1">
    <property type="nucleotide sequence ID" value="NZ_JARRAG010000002.1"/>
</dbReference>
<dbReference type="PROSITE" id="PS00108">
    <property type="entry name" value="PROTEIN_KINASE_ST"/>
    <property type="match status" value="1"/>
</dbReference>
<organism evidence="8 9">
    <name type="scientific">Paludisphaera mucosa</name>
    <dbReference type="NCBI Taxonomy" id="3030827"/>
    <lineage>
        <taxon>Bacteria</taxon>
        <taxon>Pseudomonadati</taxon>
        <taxon>Planctomycetota</taxon>
        <taxon>Planctomycetia</taxon>
        <taxon>Isosphaerales</taxon>
        <taxon>Isosphaeraceae</taxon>
        <taxon>Paludisphaera</taxon>
    </lineage>
</organism>
<dbReference type="PROSITE" id="PS50294">
    <property type="entry name" value="WD_REPEATS_REGION"/>
    <property type="match status" value="3"/>
</dbReference>
<evidence type="ECO:0000256" key="2">
    <source>
        <dbReference type="ARBA" id="ARBA00022741"/>
    </source>
</evidence>
<reference evidence="8 9" key="1">
    <citation type="submission" date="2023-03" db="EMBL/GenBank/DDBJ databases">
        <title>Paludisphaera mucosa sp. nov. a novel planctomycete from northern fen.</title>
        <authorList>
            <person name="Ivanova A."/>
        </authorList>
    </citation>
    <scope>NUCLEOTIDE SEQUENCE [LARGE SCALE GENOMIC DNA]</scope>
    <source>
        <strain evidence="8 9">Pla2</strain>
    </source>
</reference>
<evidence type="ECO:0000256" key="3">
    <source>
        <dbReference type="ARBA" id="ARBA00022777"/>
    </source>
</evidence>
<evidence type="ECO:0000256" key="6">
    <source>
        <dbReference type="SAM" id="MobiDB-lite"/>
    </source>
</evidence>
<evidence type="ECO:0000313" key="9">
    <source>
        <dbReference type="Proteomes" id="UP001216907"/>
    </source>
</evidence>
<dbReference type="CDD" id="cd14014">
    <property type="entry name" value="STKc_PknB_like"/>
    <property type="match status" value="1"/>
</dbReference>
<sequence>MPRRDESDLAVGLRALREGLVDPPTLLAAFTAWERDSGSTLVEILRDQGRLGEADLARLGADAAEGSAPGQSSETVAYTGPPIGSKTPEAASPSDSPPSRFQVLGLHARGGLGEIFTAIDVELDRRVALKELQPRHAHDEISQLRFLQEAEITGRLEHPGVVPVYGLGRHPDGRPYYAMRFIEGETFQAAVERFHRGDAKTQRPEERELTFRRLLRSVVEVCYALGYAHSRGVVHRDVKPENIMLGRFGETLLLDWGIAKTLDSRVPEPGPDPPPSGKAASELPYMTRPGSAIGTPQYMSPEQAQGDPDRIGPASDVYGLGATLYFLLVGRPPFVGADVDEILAQVRRGVFPSPRRERKAVDAELEAICLKAMSPRPDDRHPSPLVMADALESWLAAIRYRDEQQSALVQVRESQARLAVERASTCFNRGRDGEGMLWLARALEQGPSERDRGIRTSLAAWHRRDKLLERTIAHAGEVRILRYSPDGKRLATASPEEGVRIWDVSRATPLGPAMAHPQPVRAMEFSPDGRRLVTGCEGGVVRRWDGLTSALVAESSPLGAAVLHLHLDLDGRCLAVLDEGAPAWIWDVERDESASAAIAGSAGFAAGGSSLAVATGEGEVWSWDFETRRRGARPRVHPEAVTAIAVHPAGDRILTCCHDGLARLWEADGPATVEIPLHDEVAWAGFSPAGEAFALVTRFGEARLWSSRDGAPIGEPFVHDGRDAALAFHPAGILVATQGRDGSARLWDAASGLAVGPPLAQGGRVLALAFSPDGRRLASGWGDGSVRSWKVPEPAAGDVERIGCWVRVAVDLDVDADDVVRPLEALAGWEMRRRLHELGGPPVK</sequence>
<dbReference type="Proteomes" id="UP001216907">
    <property type="component" value="Unassembled WGS sequence"/>
</dbReference>
<feature type="compositionally biased region" description="Low complexity" evidence="6">
    <location>
        <begin position="88"/>
        <end position="99"/>
    </location>
</feature>
<dbReference type="EMBL" id="JARRAG010000002">
    <property type="protein sequence ID" value="MDG3006657.1"/>
    <property type="molecule type" value="Genomic_DNA"/>
</dbReference>
<feature type="repeat" description="WD" evidence="5">
    <location>
        <begin position="471"/>
        <end position="512"/>
    </location>
</feature>
<evidence type="ECO:0000256" key="1">
    <source>
        <dbReference type="ARBA" id="ARBA00022679"/>
    </source>
</evidence>
<dbReference type="CDD" id="cd00200">
    <property type="entry name" value="WD40"/>
    <property type="match status" value="1"/>
</dbReference>
<keyword evidence="5" id="KW-0853">WD repeat</keyword>
<comment type="caution">
    <text evidence="8">The sequence shown here is derived from an EMBL/GenBank/DDBJ whole genome shotgun (WGS) entry which is preliminary data.</text>
</comment>
<feature type="domain" description="Protein kinase" evidence="7">
    <location>
        <begin position="101"/>
        <end position="395"/>
    </location>
</feature>
<dbReference type="Gene3D" id="2.130.10.10">
    <property type="entry name" value="YVTN repeat-like/Quinoprotein amine dehydrogenase"/>
    <property type="match status" value="2"/>
</dbReference>
<keyword evidence="2" id="KW-0547">Nucleotide-binding</keyword>
<dbReference type="Gene3D" id="3.30.200.20">
    <property type="entry name" value="Phosphorylase Kinase, domain 1"/>
    <property type="match status" value="1"/>
</dbReference>
<keyword evidence="9" id="KW-1185">Reference proteome</keyword>
<dbReference type="SMART" id="SM00220">
    <property type="entry name" value="S_TKc"/>
    <property type="match status" value="1"/>
</dbReference>